<evidence type="ECO:0000313" key="1">
    <source>
        <dbReference type="EMBL" id="EDY55199.1"/>
    </source>
</evidence>
<evidence type="ECO:0008006" key="3">
    <source>
        <dbReference type="Google" id="ProtNLM"/>
    </source>
</evidence>
<keyword evidence="2" id="KW-1185">Reference proteome</keyword>
<protein>
    <recommendedName>
        <fullName evidence="3">ABM domain-containing protein</fullName>
    </recommendedName>
</protein>
<accession>B5HQU4</accession>
<name>B5HQU4_STRX2</name>
<proteinExistence type="predicted"/>
<dbReference type="Proteomes" id="UP000002785">
    <property type="component" value="Chromosome"/>
</dbReference>
<evidence type="ECO:0000313" key="2">
    <source>
        <dbReference type="Proteomes" id="UP000002785"/>
    </source>
</evidence>
<dbReference type="EMBL" id="CM000951">
    <property type="protein sequence ID" value="EDY55199.1"/>
    <property type="molecule type" value="Genomic_DNA"/>
</dbReference>
<dbReference type="HOGENOM" id="CLU_180847_0_0_11"/>
<gene>
    <name evidence="1" type="ORF">SSEG_01779</name>
</gene>
<dbReference type="AlphaFoldDB" id="B5HQU4"/>
<sequence length="121" mass="13543">MLVLFQSAFPGPGAPRPAGDTMKFVQIIGFETERLDEMRQLLQEAEQRSAGRTGGPTHRMLLKDRDKPNHYLALIEFESFDEAMRNSDDPETSKLAEQLAALSVGERVYTNCDILDSGEVK</sequence>
<reference evidence="1" key="1">
    <citation type="submission" date="2009-10" db="EMBL/GenBank/DDBJ databases">
        <title>The genome sequence of Streptomyces sviceus strain ATCC 29083.</title>
        <authorList>
            <consortium name="The Broad Institute Genome Sequencing Platform"/>
            <consortium name="Broad Institute Microbial Sequencing Center"/>
            <person name="Fischbach M."/>
            <person name="Godfrey P."/>
            <person name="Ward D."/>
            <person name="Young S."/>
            <person name="Zeng Q."/>
            <person name="Koehrsen M."/>
            <person name="Alvarado L."/>
            <person name="Berlin A.M."/>
            <person name="Bochicchio J."/>
            <person name="Borenstein D."/>
            <person name="Chapman S.B."/>
            <person name="Chen Z."/>
            <person name="Engels R."/>
            <person name="Freedman E."/>
            <person name="Gellesch M."/>
            <person name="Goldberg J."/>
            <person name="Griggs A."/>
            <person name="Gujja S."/>
            <person name="Heilman E.R."/>
            <person name="Heiman D.I."/>
            <person name="Hepburn T.A."/>
            <person name="Howarth C."/>
            <person name="Jen D."/>
            <person name="Larson L."/>
            <person name="Lewis B."/>
            <person name="Mehta T."/>
            <person name="Park D."/>
            <person name="Pearson M."/>
            <person name="Richards J."/>
            <person name="Roberts A."/>
            <person name="Saif S."/>
            <person name="Shea T.D."/>
            <person name="Shenoy N."/>
            <person name="Sisk P."/>
            <person name="Stolte C."/>
            <person name="Sykes S.N."/>
            <person name="Thomson T."/>
            <person name="Walk T."/>
            <person name="White J."/>
            <person name="Yandava C."/>
            <person name="Straight P."/>
            <person name="Clardy J."/>
            <person name="Hung D."/>
            <person name="Kolter R."/>
            <person name="Mekalanos J."/>
            <person name="Walker S."/>
            <person name="Walsh C.T."/>
            <person name="Wieland-Brown L.C."/>
            <person name="Haas B."/>
            <person name="Nusbaum C."/>
            <person name="Birren B."/>
        </authorList>
    </citation>
    <scope>NUCLEOTIDE SEQUENCE [LARGE SCALE GENOMIC DNA]</scope>
    <source>
        <strain evidence="1">ATCC 29083</strain>
    </source>
</reference>
<organism evidence="1 2">
    <name type="scientific">Streptomyces sviceus (strain ATCC 29083 / DSM 924 / JCM 4929 / NBRC 13980 / NCIMB 11184 / NRRL 5439 / UC 5370)</name>
    <dbReference type="NCBI Taxonomy" id="463191"/>
    <lineage>
        <taxon>Bacteria</taxon>
        <taxon>Bacillati</taxon>
        <taxon>Actinomycetota</taxon>
        <taxon>Actinomycetes</taxon>
        <taxon>Kitasatosporales</taxon>
        <taxon>Streptomycetaceae</taxon>
        <taxon>Streptomyces</taxon>
    </lineage>
</organism>
<dbReference type="eggNOG" id="ENOG5030I4X">
    <property type="taxonomic scope" value="Bacteria"/>
</dbReference>